<keyword evidence="3" id="KW-0677">Repeat</keyword>
<feature type="compositionally biased region" description="Basic residues" evidence="10">
    <location>
        <begin position="774"/>
        <end position="787"/>
    </location>
</feature>
<dbReference type="InterPro" id="IPR001878">
    <property type="entry name" value="Znf_CCHC"/>
</dbReference>
<evidence type="ECO:0000256" key="2">
    <source>
        <dbReference type="ARBA" id="ARBA00022723"/>
    </source>
</evidence>
<feature type="region of interest" description="Disordered" evidence="10">
    <location>
        <begin position="1210"/>
        <end position="1244"/>
    </location>
</feature>
<evidence type="ECO:0000256" key="5">
    <source>
        <dbReference type="ARBA" id="ARBA00022833"/>
    </source>
</evidence>
<dbReference type="GO" id="GO:0031499">
    <property type="term" value="C:TRAMP complex"/>
    <property type="evidence" value="ECO:0007669"/>
    <property type="project" value="TreeGrafter"/>
</dbReference>
<feature type="compositionally biased region" description="Polar residues" evidence="10">
    <location>
        <begin position="370"/>
        <end position="383"/>
    </location>
</feature>
<feature type="region of interest" description="Disordered" evidence="10">
    <location>
        <begin position="774"/>
        <end position="794"/>
    </location>
</feature>
<dbReference type="InterPro" id="IPR036875">
    <property type="entry name" value="Znf_CCHC_sf"/>
</dbReference>
<feature type="compositionally biased region" description="Basic and acidic residues" evidence="10">
    <location>
        <begin position="476"/>
        <end position="485"/>
    </location>
</feature>
<evidence type="ECO:0000256" key="3">
    <source>
        <dbReference type="ARBA" id="ARBA00022737"/>
    </source>
</evidence>
<dbReference type="VEuPathDB" id="VectorBase:ADIR003874"/>
<dbReference type="STRING" id="7168.A0A182N8A0"/>
<feature type="domain" description="CCHC-type" evidence="11">
    <location>
        <begin position="961"/>
        <end position="976"/>
    </location>
</feature>
<feature type="compositionally biased region" description="Acidic residues" evidence="10">
    <location>
        <begin position="652"/>
        <end position="664"/>
    </location>
</feature>
<feature type="compositionally biased region" description="Polar residues" evidence="10">
    <location>
        <begin position="442"/>
        <end position="459"/>
    </location>
</feature>
<evidence type="ECO:0000256" key="6">
    <source>
        <dbReference type="ARBA" id="ARBA00023242"/>
    </source>
</evidence>
<feature type="compositionally biased region" description="Polar residues" evidence="10">
    <location>
        <begin position="89"/>
        <end position="103"/>
    </location>
</feature>
<evidence type="ECO:0000313" key="12">
    <source>
        <dbReference type="EnsemblMetazoa" id="ADIR003874-PA"/>
    </source>
</evidence>
<dbReference type="GO" id="GO:0071039">
    <property type="term" value="P:nuclear polyadenylation-dependent CUT catabolic process"/>
    <property type="evidence" value="ECO:0007669"/>
    <property type="project" value="TreeGrafter"/>
</dbReference>
<dbReference type="PANTHER" id="PTHR46543:SF1">
    <property type="entry name" value="ZINC FINGER CCHC DOMAIN-CONTAINING PROTEIN 7"/>
    <property type="match status" value="1"/>
</dbReference>
<comment type="subcellular location">
    <subcellularLocation>
        <location evidence="1">Nucleus</location>
    </subcellularLocation>
</comment>
<evidence type="ECO:0000256" key="1">
    <source>
        <dbReference type="ARBA" id="ARBA00004123"/>
    </source>
</evidence>
<dbReference type="EnsemblMetazoa" id="ADIR003874-RA">
    <property type="protein sequence ID" value="ADIR003874-PA"/>
    <property type="gene ID" value="ADIR003874"/>
</dbReference>
<feature type="compositionally biased region" description="Low complexity" evidence="10">
    <location>
        <begin position="429"/>
        <end position="441"/>
    </location>
</feature>
<feature type="compositionally biased region" description="Basic and acidic residues" evidence="10">
    <location>
        <begin position="1637"/>
        <end position="1656"/>
    </location>
</feature>
<dbReference type="SMART" id="SM00343">
    <property type="entry name" value="ZnF_C2HC"/>
    <property type="match status" value="4"/>
</dbReference>
<dbReference type="GO" id="GO:0071038">
    <property type="term" value="P:TRAMP-dependent tRNA surveillance pathway"/>
    <property type="evidence" value="ECO:0007669"/>
    <property type="project" value="TreeGrafter"/>
</dbReference>
<evidence type="ECO:0000256" key="8">
    <source>
        <dbReference type="ARBA" id="ARBA00043023"/>
    </source>
</evidence>
<dbReference type="Proteomes" id="UP000075884">
    <property type="component" value="Unassembled WGS sequence"/>
</dbReference>
<feature type="compositionally biased region" description="Basic residues" evidence="10">
    <location>
        <begin position="288"/>
        <end position="298"/>
    </location>
</feature>
<evidence type="ECO:0000256" key="10">
    <source>
        <dbReference type="SAM" id="MobiDB-lite"/>
    </source>
</evidence>
<dbReference type="GO" id="GO:0003723">
    <property type="term" value="F:RNA binding"/>
    <property type="evidence" value="ECO:0007669"/>
    <property type="project" value="TreeGrafter"/>
</dbReference>
<keyword evidence="2" id="KW-0479">Metal-binding</keyword>
<evidence type="ECO:0000256" key="4">
    <source>
        <dbReference type="ARBA" id="ARBA00022771"/>
    </source>
</evidence>
<feature type="region of interest" description="Disordered" evidence="10">
    <location>
        <begin position="283"/>
        <end position="631"/>
    </location>
</feature>
<accession>A0A182N8A0</accession>
<feature type="region of interest" description="Disordered" evidence="10">
    <location>
        <begin position="67"/>
        <end position="109"/>
    </location>
</feature>
<feature type="compositionally biased region" description="Basic and acidic residues" evidence="10">
    <location>
        <begin position="385"/>
        <end position="394"/>
    </location>
</feature>
<dbReference type="GO" id="GO:0071031">
    <property type="term" value="P:nuclear mRNA surveillance of mRNA 3'-end processing"/>
    <property type="evidence" value="ECO:0007669"/>
    <property type="project" value="TreeGrafter"/>
</dbReference>
<feature type="region of interest" description="Disordered" evidence="10">
    <location>
        <begin position="192"/>
        <end position="263"/>
    </location>
</feature>
<proteinExistence type="predicted"/>
<dbReference type="SUPFAM" id="SSF57756">
    <property type="entry name" value="Retrovirus zinc finger-like domains"/>
    <property type="match status" value="1"/>
</dbReference>
<feature type="region of interest" description="Disordered" evidence="10">
    <location>
        <begin position="1110"/>
        <end position="1133"/>
    </location>
</feature>
<dbReference type="GO" id="GO:0071037">
    <property type="term" value="P:nuclear polyadenylation-dependent snRNA catabolic process"/>
    <property type="evidence" value="ECO:0007669"/>
    <property type="project" value="TreeGrafter"/>
</dbReference>
<feature type="domain" description="CCHC-type" evidence="11">
    <location>
        <begin position="918"/>
        <end position="933"/>
    </location>
</feature>
<evidence type="ECO:0000313" key="13">
    <source>
        <dbReference type="Proteomes" id="UP000075884"/>
    </source>
</evidence>
<keyword evidence="6" id="KW-0539">Nucleus</keyword>
<feature type="compositionally biased region" description="Polar residues" evidence="10">
    <location>
        <begin position="570"/>
        <end position="594"/>
    </location>
</feature>
<dbReference type="PROSITE" id="PS50158">
    <property type="entry name" value="ZF_CCHC"/>
    <property type="match status" value="2"/>
</dbReference>
<feature type="compositionally biased region" description="Low complexity" evidence="10">
    <location>
        <begin position="299"/>
        <end position="312"/>
    </location>
</feature>
<reference evidence="13" key="1">
    <citation type="submission" date="2013-03" db="EMBL/GenBank/DDBJ databases">
        <title>The Genome Sequence of Anopheles dirus WRAIR2.</title>
        <authorList>
            <consortium name="The Broad Institute Genomics Platform"/>
            <person name="Neafsey D.E."/>
            <person name="Walton C."/>
            <person name="Walker B."/>
            <person name="Young S.K."/>
            <person name="Zeng Q."/>
            <person name="Gargeya S."/>
            <person name="Fitzgerald M."/>
            <person name="Haas B."/>
            <person name="Abouelleil A."/>
            <person name="Allen A.W."/>
            <person name="Alvarado L."/>
            <person name="Arachchi H.M."/>
            <person name="Berlin A.M."/>
            <person name="Chapman S.B."/>
            <person name="Gainer-Dewar J."/>
            <person name="Goldberg J."/>
            <person name="Griggs A."/>
            <person name="Gujja S."/>
            <person name="Hansen M."/>
            <person name="Howarth C."/>
            <person name="Imamovic A."/>
            <person name="Ireland A."/>
            <person name="Larimer J."/>
            <person name="McCowan C."/>
            <person name="Murphy C."/>
            <person name="Pearson M."/>
            <person name="Poon T.W."/>
            <person name="Priest M."/>
            <person name="Roberts A."/>
            <person name="Saif S."/>
            <person name="Shea T."/>
            <person name="Sisk P."/>
            <person name="Sykes S."/>
            <person name="Wortman J."/>
            <person name="Nusbaum C."/>
            <person name="Birren B."/>
        </authorList>
    </citation>
    <scope>NUCLEOTIDE SEQUENCE [LARGE SCALE GENOMIC DNA]</scope>
    <source>
        <strain evidence="13">WRAIR2</strain>
    </source>
</reference>
<evidence type="ECO:0000256" key="9">
    <source>
        <dbReference type="PROSITE-ProRule" id="PRU00047"/>
    </source>
</evidence>
<dbReference type="InterPro" id="IPR051644">
    <property type="entry name" value="TRAMP_AT-DNA-binding"/>
</dbReference>
<feature type="compositionally biased region" description="Basic and acidic residues" evidence="10">
    <location>
        <begin position="1110"/>
        <end position="1124"/>
    </location>
</feature>
<keyword evidence="5" id="KW-0862">Zinc</keyword>
<feature type="region of interest" description="Disordered" evidence="10">
    <location>
        <begin position="1603"/>
        <end position="1681"/>
    </location>
</feature>
<feature type="region of interest" description="Disordered" evidence="10">
    <location>
        <begin position="651"/>
        <end position="738"/>
    </location>
</feature>
<feature type="compositionally biased region" description="Basic and acidic residues" evidence="10">
    <location>
        <begin position="596"/>
        <end position="617"/>
    </location>
</feature>
<evidence type="ECO:0000256" key="7">
    <source>
        <dbReference type="ARBA" id="ARBA00041190"/>
    </source>
</evidence>
<feature type="compositionally biased region" description="Polar residues" evidence="10">
    <location>
        <begin position="395"/>
        <end position="408"/>
    </location>
</feature>
<organism evidence="12 13">
    <name type="scientific">Anopheles dirus</name>
    <dbReference type="NCBI Taxonomy" id="7168"/>
    <lineage>
        <taxon>Eukaryota</taxon>
        <taxon>Metazoa</taxon>
        <taxon>Ecdysozoa</taxon>
        <taxon>Arthropoda</taxon>
        <taxon>Hexapoda</taxon>
        <taxon>Insecta</taxon>
        <taxon>Pterygota</taxon>
        <taxon>Neoptera</taxon>
        <taxon>Endopterygota</taxon>
        <taxon>Diptera</taxon>
        <taxon>Nematocera</taxon>
        <taxon>Culicoidea</taxon>
        <taxon>Culicidae</taxon>
        <taxon>Anophelinae</taxon>
        <taxon>Anopheles</taxon>
    </lineage>
</organism>
<feature type="compositionally biased region" description="Polar residues" evidence="10">
    <location>
        <begin position="715"/>
        <end position="730"/>
    </location>
</feature>
<evidence type="ECO:0000259" key="11">
    <source>
        <dbReference type="PROSITE" id="PS50158"/>
    </source>
</evidence>
<feature type="compositionally biased region" description="Polar residues" evidence="10">
    <location>
        <begin position="532"/>
        <end position="544"/>
    </location>
</feature>
<feature type="compositionally biased region" description="Basic and acidic residues" evidence="10">
    <location>
        <begin position="1210"/>
        <end position="1236"/>
    </location>
</feature>
<dbReference type="GO" id="GO:0071035">
    <property type="term" value="P:nuclear polyadenylation-dependent rRNA catabolic process"/>
    <property type="evidence" value="ECO:0007669"/>
    <property type="project" value="TreeGrafter"/>
</dbReference>
<sequence length="1711" mass="192689">DLEHRDLAALEERLYSSIHHSYQAPQTPQDAAPLPATSARVVSRTSVINNGQGTLPANMKRYWAGSAAPIPSERTPYVKNKPNDAAKQSAPSEPIQASENEPATTEGGRKMFLTPYQSLLGITNPRSSDDQSAQPIATFTQSTLPEQTLVRKMTPKEPGLTLKKKKQNKQPSQYAVAALEKKLECLSKMISKDRRESTVQVLDSKKAKANKVRQRKRPPIVVAQITLNSSDEESRPEPVKKNDASSPTPLLLSDGEADEVIIVPAPPPPKICIDCSDDDSQNTFALPKTKKSKKKKPAKFSSPRCLSPSNSSIMSDDFIGQHDRSRLNDSFTEPIPNDDELECSMEGSHRSGTNLSKKNTPECRQERVPSISSEDTVCTSGDTTDQEKRRHDASNETMPISQPLQPNDKSTGTKGKKKLKEGVEKTSSKAKGSKSSAPASPMESNFTSTANTEDSSKTPSKPKARCKSPATLALELVRKQFETKKTGKKPKSKKETDKNLTASEPNLTKDVTTTSATKTHAETGGKQKAKKNSLSFVDENISSESDYDLLPLNTPCKASTPNKSDKKSASTEMNRSGKRSSSSFFEEIGNVSSESDYEKSFMQAKKDSEMKVASAKESKKRMGRKRKQYNSETYSDEDFACLLTDIVRAVSDTDDDDDDDEDTIILDKETEVGGKDTPTTKRVNKEKRVEQELEQEKISTPVARPKKKKKCKDTPTATDHQLNDVQNTPNDGDAALEPVKKKKKLKTAKSVAKLVASGSTTPDVVEVVEEVTNKKTKQSLSAKKKGKATGSSNVSTSSIVQAIFESDDDDDDDCVLIKERRFSDPGRDANTTSKKPPMLGSECAWNEEMKLFYNDTWADEDFNLKSVLRSMPRDSRQWHIVHKDLYPDPPKREVICNICDEPGHMRYKCRNKPKKPLCYMCGEEGHREPRCPNTICLNCGSKTRSFVRECKMCTREAGVVCFTCGGRGHAKRSCPDLWRRYHSTIEDNVPLREDYERNPKARWCCICCRPGHQAHMCNDAARIFGHAIPNTAVSSYMPAYRGEYTRYRKHQVDEQQRRIAMDPTAQYNLFSSDANECELNLGEVIQNENGFYYRFFKMTGLLDRQKQQRLRKELEDAEEQRRTPDVPMQDAPMLEEPTLPDLTAVTVEPEVTDRMTPRTEEDFINKVRTCEEDSNVNKIFNKSPNPTVIAAIVEENSNYSFSEFNATDAKHSNDAGHAVESKPERNASESMDRPEEFETASDEQQKMQADFIPLTSEPPELDNPPVAAIKPAAEPIAPGSSVKSPSEPAVAVAEVPTDARVFLSKENAKLLLSLKGNEFLNEAGKRHTVKLSITFESVGNVLLISGLQEQQDNFHQELVKFLNPTTDDAANAKYFQMLGPRLSSKMTRYISQHLRFLKAKDNVGDLLAAYQQLNPDCNAIAYEKCRRKLNIQLFGVYGMRDGRKHLNVLRHQLSVCMKERHWKQHQLTQKQRHIIDDAIRYIFSAYDHKDYVQIVKEYEMLRETHQLRMLTYKDLGFETRNEPGNARNRNRNAAPQNNMSKKLQIDVNICNSKKFFDQEPVSFSGDDDFVLNTFDQMIDPIRLQQLDDTTRNVSYDQQWNEFDNGGDQAYNGAIQHNPVFSPPSPTPSPHSNWSHQQSHEWEETGYRPPRPRDRFHWFRPQHQQGNPAPSGNGGGGGNSSYYEIARLNERENMLRDQELDQLQKLQKMLQR</sequence>
<feature type="compositionally biased region" description="Low complexity" evidence="10">
    <location>
        <begin position="508"/>
        <end position="518"/>
    </location>
</feature>
<feature type="compositionally biased region" description="Basic residues" evidence="10">
    <location>
        <begin position="618"/>
        <end position="628"/>
    </location>
</feature>
<dbReference type="GO" id="GO:0071036">
    <property type="term" value="P:nuclear polyadenylation-dependent snoRNA catabolic process"/>
    <property type="evidence" value="ECO:0007669"/>
    <property type="project" value="TreeGrafter"/>
</dbReference>
<keyword evidence="4 9" id="KW-0863">Zinc-finger</keyword>
<keyword evidence="13" id="KW-1185">Reference proteome</keyword>
<dbReference type="PANTHER" id="PTHR46543">
    <property type="entry name" value="ZINC FINGER CCHC DOMAIN-CONTAINING PROTEIN 7"/>
    <property type="match status" value="1"/>
</dbReference>
<feature type="compositionally biased region" description="Basic and acidic residues" evidence="10">
    <location>
        <begin position="686"/>
        <end position="697"/>
    </location>
</feature>
<protein>
    <recommendedName>
        <fullName evidence="7">Zinc finger CCHC domain-containing protein 7</fullName>
    </recommendedName>
    <alternativeName>
        <fullName evidence="8">TRAMP-like complex RNA-binding factor ZCCHC7</fullName>
    </alternativeName>
</protein>
<feature type="compositionally biased region" description="Basic and acidic residues" evidence="10">
    <location>
        <begin position="665"/>
        <end position="674"/>
    </location>
</feature>
<dbReference type="Gene3D" id="4.10.60.10">
    <property type="entry name" value="Zinc finger, CCHC-type"/>
    <property type="match status" value="2"/>
</dbReference>
<feature type="compositionally biased region" description="Basic residues" evidence="10">
    <location>
        <begin position="207"/>
        <end position="218"/>
    </location>
</feature>
<reference evidence="12" key="2">
    <citation type="submission" date="2020-05" db="UniProtKB">
        <authorList>
            <consortium name="EnsemblMetazoa"/>
        </authorList>
    </citation>
    <scope>IDENTIFICATION</scope>
    <source>
        <strain evidence="12">WRAIR2</strain>
    </source>
</reference>
<name>A0A182N8A0_9DIPT</name>
<dbReference type="GO" id="GO:0008270">
    <property type="term" value="F:zinc ion binding"/>
    <property type="evidence" value="ECO:0007669"/>
    <property type="project" value="UniProtKB-KW"/>
</dbReference>
<feature type="compositionally biased region" description="Basic and acidic residues" evidence="10">
    <location>
        <begin position="232"/>
        <end position="243"/>
    </location>
</feature>